<reference evidence="3 4" key="1">
    <citation type="submission" date="2016-10" db="EMBL/GenBank/DDBJ databases">
        <authorList>
            <person name="de Groot N.N."/>
        </authorList>
    </citation>
    <scope>NUCLEOTIDE SEQUENCE [LARGE SCALE GENOMIC DNA]</scope>
    <source>
        <strain evidence="3 4">CGMCC 4.6533</strain>
    </source>
</reference>
<dbReference type="PANTHER" id="PTHR43736:SF1">
    <property type="entry name" value="DIHYDRONEOPTERIN TRIPHOSPHATE DIPHOSPHATASE"/>
    <property type="match status" value="1"/>
</dbReference>
<comment type="similarity">
    <text evidence="1">Belongs to the Nudix hydrolase family.</text>
</comment>
<protein>
    <submittedName>
        <fullName evidence="3">ADP-ribose pyrophosphatase YjhB, NUDIX family</fullName>
    </submittedName>
</protein>
<evidence type="ECO:0000259" key="2">
    <source>
        <dbReference type="PROSITE" id="PS51462"/>
    </source>
</evidence>
<proteinExistence type="inferred from homology"/>
<dbReference type="SUPFAM" id="SSF55811">
    <property type="entry name" value="Nudix"/>
    <property type="match status" value="1"/>
</dbReference>
<dbReference type="Proteomes" id="UP000199202">
    <property type="component" value="Unassembled WGS sequence"/>
</dbReference>
<evidence type="ECO:0000313" key="3">
    <source>
        <dbReference type="EMBL" id="SDJ02118.1"/>
    </source>
</evidence>
<keyword evidence="4" id="KW-1185">Reference proteome</keyword>
<dbReference type="Pfam" id="PF00293">
    <property type="entry name" value="NUDIX"/>
    <property type="match status" value="1"/>
</dbReference>
<dbReference type="PROSITE" id="PS51462">
    <property type="entry name" value="NUDIX"/>
    <property type="match status" value="1"/>
</dbReference>
<dbReference type="AlphaFoldDB" id="A0A1G8QBZ3"/>
<organism evidence="3 4">
    <name type="scientific">Nonomuraea jiangxiensis</name>
    <dbReference type="NCBI Taxonomy" id="633440"/>
    <lineage>
        <taxon>Bacteria</taxon>
        <taxon>Bacillati</taxon>
        <taxon>Actinomycetota</taxon>
        <taxon>Actinomycetes</taxon>
        <taxon>Streptosporangiales</taxon>
        <taxon>Streptosporangiaceae</taxon>
        <taxon>Nonomuraea</taxon>
    </lineage>
</organism>
<dbReference type="STRING" id="633440.SAMN05421869_108192"/>
<dbReference type="EMBL" id="FNDJ01000008">
    <property type="protein sequence ID" value="SDJ02118.1"/>
    <property type="molecule type" value="Genomic_DNA"/>
</dbReference>
<feature type="domain" description="Nudix hydrolase" evidence="2">
    <location>
        <begin position="51"/>
        <end position="193"/>
    </location>
</feature>
<sequence length="193" mass="20840">MWGWPVAISDVDISSALSAYLERHPGEAGPLSEPVQLLSQGSDFASRRNFPMHVTVSALLVRGAEILLVEHRAYGILLQPGGHLEPTDATLIGASVRELAEETGVDPGKVFPASPIPVYIEYGRVPARPAKDEPDHYHLDIGFAFVTDADVGRIQESEVRGAAWYPLAEAERLVGRRIGRAVSAPARGALWGQ</sequence>
<accession>A0A1G8QBZ3</accession>
<dbReference type="CDD" id="cd03674">
    <property type="entry name" value="NUDIX_Hydrolase"/>
    <property type="match status" value="1"/>
</dbReference>
<gene>
    <name evidence="3" type="ORF">SAMN05421869_108192</name>
</gene>
<dbReference type="Gene3D" id="3.90.79.10">
    <property type="entry name" value="Nucleoside Triphosphate Pyrophosphohydrolase"/>
    <property type="match status" value="1"/>
</dbReference>
<name>A0A1G8QBZ3_9ACTN</name>
<dbReference type="InterPro" id="IPR000086">
    <property type="entry name" value="NUDIX_hydrolase_dom"/>
</dbReference>
<evidence type="ECO:0000313" key="4">
    <source>
        <dbReference type="Proteomes" id="UP000199202"/>
    </source>
</evidence>
<dbReference type="InterPro" id="IPR015797">
    <property type="entry name" value="NUDIX_hydrolase-like_dom_sf"/>
</dbReference>
<evidence type="ECO:0000256" key="1">
    <source>
        <dbReference type="ARBA" id="ARBA00005582"/>
    </source>
</evidence>
<dbReference type="PANTHER" id="PTHR43736">
    <property type="entry name" value="ADP-RIBOSE PYROPHOSPHATASE"/>
    <property type="match status" value="1"/>
</dbReference>